<dbReference type="SUPFAM" id="SSF53474">
    <property type="entry name" value="alpha/beta-Hydrolases"/>
    <property type="match status" value="1"/>
</dbReference>
<dbReference type="Proteomes" id="UP000185511">
    <property type="component" value="Chromosome"/>
</dbReference>
<dbReference type="PANTHER" id="PTHR43433:SF5">
    <property type="entry name" value="AB HYDROLASE-1 DOMAIN-CONTAINING PROTEIN"/>
    <property type="match status" value="1"/>
</dbReference>
<dbReference type="AlphaFoldDB" id="A0AAC9PSW9"/>
<dbReference type="InterPro" id="IPR000073">
    <property type="entry name" value="AB_hydrolase_1"/>
</dbReference>
<organism evidence="2 3">
    <name type="scientific">Actinoalloteichus fjordicus</name>
    <dbReference type="NCBI Taxonomy" id="1612552"/>
    <lineage>
        <taxon>Bacteria</taxon>
        <taxon>Bacillati</taxon>
        <taxon>Actinomycetota</taxon>
        <taxon>Actinomycetes</taxon>
        <taxon>Pseudonocardiales</taxon>
        <taxon>Pseudonocardiaceae</taxon>
        <taxon>Actinoalloteichus</taxon>
    </lineage>
</organism>
<keyword evidence="3" id="KW-1185">Reference proteome</keyword>
<dbReference type="Gene3D" id="3.40.50.1820">
    <property type="entry name" value="alpha/beta hydrolase"/>
    <property type="match status" value="1"/>
</dbReference>
<dbReference type="InterPro" id="IPR050471">
    <property type="entry name" value="AB_hydrolase"/>
</dbReference>
<accession>A0AAC9PSW9</accession>
<dbReference type="InterPro" id="IPR029058">
    <property type="entry name" value="AB_hydrolase_fold"/>
</dbReference>
<evidence type="ECO:0000313" key="3">
    <source>
        <dbReference type="Proteomes" id="UP000185511"/>
    </source>
</evidence>
<name>A0AAC9PSW9_9PSEU</name>
<protein>
    <submittedName>
        <fullName evidence="2">Hydrolase or acyltransferase of alpha/beta superfamily</fullName>
    </submittedName>
</protein>
<keyword evidence="2" id="KW-0378">Hydrolase</keyword>
<dbReference type="Pfam" id="PF00561">
    <property type="entry name" value="Abhydrolase_1"/>
    <property type="match status" value="1"/>
</dbReference>
<proteinExistence type="predicted"/>
<dbReference type="KEGG" id="acad:UA74_17525"/>
<reference evidence="3" key="1">
    <citation type="submission" date="2016-06" db="EMBL/GenBank/DDBJ databases">
        <title>Complete genome sequence of Actinoalloteichus fjordicus DSM 46855 (=ADI127-17), type strain of the new species Actinoalloteichus fjordicus.</title>
        <authorList>
            <person name="Ruckert C."/>
            <person name="Nouioui I."/>
            <person name="Willmese J."/>
            <person name="van Wezel G."/>
            <person name="Klenk H.-P."/>
            <person name="Kalinowski J."/>
            <person name="Zotchev S.B."/>
        </authorList>
    </citation>
    <scope>NUCLEOTIDE SEQUENCE [LARGE SCALE GENOMIC DNA]</scope>
    <source>
        <strain evidence="3">ADI127-7</strain>
    </source>
</reference>
<evidence type="ECO:0000313" key="2">
    <source>
        <dbReference type="EMBL" id="APU15533.1"/>
    </source>
</evidence>
<keyword evidence="2" id="KW-0808">Transferase</keyword>
<dbReference type="GO" id="GO:0046503">
    <property type="term" value="P:glycerolipid catabolic process"/>
    <property type="evidence" value="ECO:0007669"/>
    <property type="project" value="TreeGrafter"/>
</dbReference>
<dbReference type="EMBL" id="CP016076">
    <property type="protein sequence ID" value="APU15533.1"/>
    <property type="molecule type" value="Genomic_DNA"/>
</dbReference>
<dbReference type="PANTHER" id="PTHR43433">
    <property type="entry name" value="HYDROLASE, ALPHA/BETA FOLD FAMILY PROTEIN"/>
    <property type="match status" value="1"/>
</dbReference>
<dbReference type="GO" id="GO:0004806">
    <property type="term" value="F:triacylglycerol lipase activity"/>
    <property type="evidence" value="ECO:0007669"/>
    <property type="project" value="TreeGrafter"/>
</dbReference>
<evidence type="ECO:0000259" key="1">
    <source>
        <dbReference type="Pfam" id="PF00561"/>
    </source>
</evidence>
<feature type="domain" description="AB hydrolase-1" evidence="1">
    <location>
        <begin position="26"/>
        <end position="172"/>
    </location>
</feature>
<keyword evidence="2" id="KW-0012">Acyltransferase</keyword>
<dbReference type="RefSeq" id="WP_075741245.1">
    <property type="nucleotide sequence ID" value="NZ_CP016076.1"/>
</dbReference>
<sequence length="282" mass="31306">MRHEPRIDTLIVPGARLHHEVRGSGPVLLIIPTGNGDAEPFAPLADALADRYTVITYDRRGFSRSPMLRPVDDERRLTEDVDDARRLLVHVADGPAHVLGSSSGAVIALALLERHPDRLRTLIAHEPPLASVLPDSAHWLGFYADLYTTFRQSGVEAARKMFREGMGMTTPTRAPEGSALPPDRLAEMLTRLRRNQLFWFEHEIRTYPAFLPDIEALRTFSDRLILAGGTTAREHFPYLPNVELAGRLGTEIMHFPGGHVGYVTHPDEFAAMLGSVLDARTG</sequence>
<gene>
    <name evidence="2" type="ORF">UA74_17525</name>
</gene>
<dbReference type="GO" id="GO:0016746">
    <property type="term" value="F:acyltransferase activity"/>
    <property type="evidence" value="ECO:0007669"/>
    <property type="project" value="UniProtKB-KW"/>
</dbReference>